<feature type="transmembrane region" description="Helical" evidence="4">
    <location>
        <begin position="109"/>
        <end position="129"/>
    </location>
</feature>
<dbReference type="SMART" id="SM00109">
    <property type="entry name" value="C1"/>
    <property type="match status" value="1"/>
</dbReference>
<proteinExistence type="predicted"/>
<dbReference type="PANTHER" id="PTHR21119:SF5">
    <property type="entry name" value="C2 DOMAIN-CONTAINING PROTEIN"/>
    <property type="match status" value="1"/>
</dbReference>
<evidence type="ECO:0000313" key="7">
    <source>
        <dbReference type="EMBL" id="CAH1733444.1"/>
    </source>
</evidence>
<sequence length="836" mass="93116">MGDLADTIDDLICSFESDGSKTMDTLIMYLFCWALVGFAALAVGKFAYGRVAQYAGRKSNAAKTAAAAGSEPDAAAAGDRKPSQLHHHRVVPPTPPVARKRLGSKSGRTSAAVAGVAAGLSAVPAAAAANKAFSSEQQQAYSHHHHPQHQRRTPPAATGNDPDAVRWTNDVLKWLYDVAASGSEPSAMDYLLGEWTTALNEYTKKSFAEHGVGVEFVRFLPETHPPVLSNVFCELGVYENITITCDCDATPAMQLKAMRQKGDKVDVSHYRVNVNKLQARLNISCDTAKKRGQIKFDGWPKIKVMLAQVGYIKSKSMDEVQLQDVIMDIVTGAIRSTDLSVDLYRWSEFPNFMKSQQPITTSPLDSYTERMINPKTESTAMKQGEKRLMVKVIKAIGLGLKQGCFEPYCVIEVDDPFQKKQTSTKKNTSSPQWNENFMFTLNRTTEEILFEVYDCNPNGGNQFMGLAIVSVEELLVNPYQRQVLSLQSRPYQDDSVSGTLTLEFIFLEDEEQNAVSKGTTDLTNERLSMYNDHYLQEPFAGSSVNQIRKNAQEENKNKHISYNINTVFNNKDYLQMPSDHRNMTQDGVASRMGLYNNSSSQQNRESETGISVDRQYDTGYNGMYEADRGRSRKKKRDFFGAMRTRFNRSKFRSKSIDANQHDKYNDLYGLSPGQARSISADGTRNSSEPSIDLLAPPRAGSARSSLSEMSGASGTSTGTYLNEASTLVLETTENNVKKHYLVPFTQAKKSKWKRAGVKLHIYNDHTFVAKHLSSRLNCLVCAKYFPRRIGKQGYECRDCLIKCHKECHVKVSVVCTNSKIHNIDLNNLTVLPSISA</sequence>
<feature type="domain" description="Phorbol-ester/DAG-type" evidence="6">
    <location>
        <begin position="764"/>
        <end position="815"/>
    </location>
</feature>
<dbReference type="SUPFAM" id="SSF49562">
    <property type="entry name" value="C2 domain (Calcium/lipid-binding domain, CaLB)"/>
    <property type="match status" value="1"/>
</dbReference>
<feature type="compositionally biased region" description="Polar residues" evidence="3">
    <location>
        <begin position="702"/>
        <end position="717"/>
    </location>
</feature>
<evidence type="ECO:0000259" key="5">
    <source>
        <dbReference type="PROSITE" id="PS50004"/>
    </source>
</evidence>
<dbReference type="SMART" id="SM00239">
    <property type="entry name" value="C2"/>
    <property type="match status" value="1"/>
</dbReference>
<dbReference type="Gene3D" id="2.60.40.150">
    <property type="entry name" value="C2 domain"/>
    <property type="match status" value="1"/>
</dbReference>
<dbReference type="EMBL" id="OU899036">
    <property type="protein sequence ID" value="CAH1733444.1"/>
    <property type="molecule type" value="Genomic_DNA"/>
</dbReference>
<dbReference type="PROSITE" id="PS00479">
    <property type="entry name" value="ZF_DAG_PE_1"/>
    <property type="match status" value="1"/>
</dbReference>
<evidence type="ECO:0000259" key="6">
    <source>
        <dbReference type="PROSITE" id="PS50081"/>
    </source>
</evidence>
<evidence type="ECO:0000256" key="4">
    <source>
        <dbReference type="SAM" id="Phobius"/>
    </source>
</evidence>
<keyword evidence="2" id="KW-0862">Zinc</keyword>
<dbReference type="SUPFAM" id="SSF57889">
    <property type="entry name" value="Cysteine-rich domain"/>
    <property type="match status" value="1"/>
</dbReference>
<dbReference type="OrthoDB" id="9976063at2759"/>
<feature type="region of interest" description="Disordered" evidence="3">
    <location>
        <begin position="593"/>
        <end position="615"/>
    </location>
</feature>
<reference evidence="7" key="1">
    <citation type="submission" date="2022-02" db="EMBL/GenBank/DDBJ databases">
        <authorList>
            <person name="King R."/>
        </authorList>
    </citation>
    <scope>NUCLEOTIDE SEQUENCE</scope>
</reference>
<dbReference type="InterPro" id="IPR002219">
    <property type="entry name" value="PKC_DAG/PE"/>
</dbReference>
<feature type="compositionally biased region" description="Polar residues" evidence="3">
    <location>
        <begin position="675"/>
        <end position="689"/>
    </location>
</feature>
<keyword evidence="4" id="KW-0472">Membrane</keyword>
<gene>
    <name evidence="7" type="ORF">APHIGO_LOCUS9757</name>
</gene>
<dbReference type="InterPro" id="IPR039934">
    <property type="entry name" value="C2CD2/C2CD2L"/>
</dbReference>
<keyword evidence="1" id="KW-0479">Metal-binding</keyword>
<dbReference type="CDD" id="cd20831">
    <property type="entry name" value="C1_dGM13116p-like"/>
    <property type="match status" value="1"/>
</dbReference>
<dbReference type="PROSITE" id="PS50081">
    <property type="entry name" value="ZF_DAG_PE_2"/>
    <property type="match status" value="1"/>
</dbReference>
<dbReference type="PROSITE" id="PS50004">
    <property type="entry name" value="C2"/>
    <property type="match status" value="1"/>
</dbReference>
<dbReference type="GO" id="GO:0046872">
    <property type="term" value="F:metal ion binding"/>
    <property type="evidence" value="ECO:0007669"/>
    <property type="project" value="UniProtKB-KW"/>
</dbReference>
<feature type="domain" description="C2" evidence="5">
    <location>
        <begin position="368"/>
        <end position="484"/>
    </location>
</feature>
<evidence type="ECO:0000256" key="1">
    <source>
        <dbReference type="ARBA" id="ARBA00022723"/>
    </source>
</evidence>
<name>A0A9P0J9H1_APHGO</name>
<evidence type="ECO:0008006" key="9">
    <source>
        <dbReference type="Google" id="ProtNLM"/>
    </source>
</evidence>
<feature type="region of interest" description="Disordered" evidence="3">
    <location>
        <begin position="69"/>
        <end position="105"/>
    </location>
</feature>
<organism evidence="7 8">
    <name type="scientific">Aphis gossypii</name>
    <name type="common">Cotton aphid</name>
    <dbReference type="NCBI Taxonomy" id="80765"/>
    <lineage>
        <taxon>Eukaryota</taxon>
        <taxon>Metazoa</taxon>
        <taxon>Ecdysozoa</taxon>
        <taxon>Arthropoda</taxon>
        <taxon>Hexapoda</taxon>
        <taxon>Insecta</taxon>
        <taxon>Pterygota</taxon>
        <taxon>Neoptera</taxon>
        <taxon>Paraneoptera</taxon>
        <taxon>Hemiptera</taxon>
        <taxon>Sternorrhyncha</taxon>
        <taxon>Aphidomorpha</taxon>
        <taxon>Aphidoidea</taxon>
        <taxon>Aphididae</taxon>
        <taxon>Aphidini</taxon>
        <taxon>Aphis</taxon>
        <taxon>Aphis</taxon>
    </lineage>
</organism>
<feature type="region of interest" description="Disordered" evidence="3">
    <location>
        <begin position="133"/>
        <end position="163"/>
    </location>
</feature>
<keyword evidence="4" id="KW-1133">Transmembrane helix</keyword>
<dbReference type="InterPro" id="IPR000008">
    <property type="entry name" value="C2_dom"/>
</dbReference>
<dbReference type="AlphaFoldDB" id="A0A9P0J9H1"/>
<evidence type="ECO:0000256" key="3">
    <source>
        <dbReference type="SAM" id="MobiDB-lite"/>
    </source>
</evidence>
<dbReference type="InterPro" id="IPR046349">
    <property type="entry name" value="C1-like_sf"/>
</dbReference>
<reference evidence="7" key="2">
    <citation type="submission" date="2022-10" db="EMBL/GenBank/DDBJ databases">
        <authorList>
            <consortium name="ENA_rothamsted_submissions"/>
            <consortium name="culmorum"/>
            <person name="King R."/>
        </authorList>
    </citation>
    <scope>NUCLEOTIDE SEQUENCE</scope>
</reference>
<feature type="transmembrane region" description="Helical" evidence="4">
    <location>
        <begin position="26"/>
        <end position="48"/>
    </location>
</feature>
<dbReference type="Pfam" id="PF00130">
    <property type="entry name" value="C1_1"/>
    <property type="match status" value="1"/>
</dbReference>
<evidence type="ECO:0000313" key="8">
    <source>
        <dbReference type="Proteomes" id="UP001154329"/>
    </source>
</evidence>
<dbReference type="InterPro" id="IPR035892">
    <property type="entry name" value="C2_domain_sf"/>
</dbReference>
<feature type="region of interest" description="Disordered" evidence="3">
    <location>
        <begin position="675"/>
        <end position="717"/>
    </location>
</feature>
<dbReference type="Gene3D" id="3.30.60.20">
    <property type="match status" value="1"/>
</dbReference>
<feature type="compositionally biased region" description="Basic residues" evidence="3">
    <location>
        <begin position="142"/>
        <end position="152"/>
    </location>
</feature>
<dbReference type="Proteomes" id="UP001154329">
    <property type="component" value="Chromosome 3"/>
</dbReference>
<dbReference type="Pfam" id="PF00168">
    <property type="entry name" value="C2"/>
    <property type="match status" value="1"/>
</dbReference>
<evidence type="ECO:0000256" key="2">
    <source>
        <dbReference type="ARBA" id="ARBA00022833"/>
    </source>
</evidence>
<keyword evidence="4" id="KW-0812">Transmembrane</keyword>
<keyword evidence="8" id="KW-1185">Reference proteome</keyword>
<protein>
    <recommendedName>
        <fullName evidence="9">Protein kinase C-like 3</fullName>
    </recommendedName>
</protein>
<dbReference type="PANTHER" id="PTHR21119">
    <property type="entry name" value="C2 DOMAIN-CONTAINING PROTEIN"/>
    <property type="match status" value="1"/>
</dbReference>
<accession>A0A9P0J9H1</accession>